<feature type="domain" description="Putative Flp pilus-assembly TadG-like N-terminal" evidence="2">
    <location>
        <begin position="19"/>
        <end position="64"/>
    </location>
</feature>
<evidence type="ECO:0000313" key="4">
    <source>
        <dbReference type="Proteomes" id="UP000325645"/>
    </source>
</evidence>
<dbReference type="Proteomes" id="UP000325645">
    <property type="component" value="Unassembled WGS sequence"/>
</dbReference>
<sequence>MMNIRIQRPFTSTPRRQEGSVSVLMVIALAAMAMMAALALDGGHMMLNKTRLQNSVDAAALSGAKTLSQVEGGSNIASATRAAALNTLIQNADATGNKELATAVGGNAGAFAVVELATSVYGPFSYPGPSDAKYVRVSVPNYSLTGFFWNFAQSFGGLGNKAVAAIATAGPSPTSPCDLSPLMVCGDPTQYNPGAGMFWGFQFGDLKVLKTAAGNSSPIGPGNFQLLDFGSGGSTVREDLAGGGKVCRNVGDNVQTAPGNKVGPTSQGLNTRFGIYQGPVSASDYPPDLVTTSSNPAITDDGTGPKYKGQLVTSSNGNLTAGSNAIFDYNDWRASTAACVAGASGCQSNGVFERRMMKIVVGNCTGKQGGSTSIPVLGFGCYYVVQPMDGGGGDAQIFGQFVKECEGDNVAGPSPSTDSGPQIIQLYKTYIGSGTGTPSTDS</sequence>
<keyword evidence="1" id="KW-0472">Membrane</keyword>
<evidence type="ECO:0000256" key="1">
    <source>
        <dbReference type="SAM" id="Phobius"/>
    </source>
</evidence>
<accession>A0A5E7WCD4</accession>
<dbReference type="RefSeq" id="WP_150657088.1">
    <property type="nucleotide sequence ID" value="NZ_CABVJH010000005.1"/>
</dbReference>
<dbReference type="InterPro" id="IPR028087">
    <property type="entry name" value="Tad_N"/>
</dbReference>
<evidence type="ECO:0000259" key="2">
    <source>
        <dbReference type="Pfam" id="PF13400"/>
    </source>
</evidence>
<protein>
    <recommendedName>
        <fullName evidence="2">Putative Flp pilus-assembly TadG-like N-terminal domain-containing protein</fullName>
    </recommendedName>
</protein>
<proteinExistence type="predicted"/>
<gene>
    <name evidence="3" type="ORF">PS943_03104</name>
</gene>
<dbReference type="Pfam" id="PF13400">
    <property type="entry name" value="Tad"/>
    <property type="match status" value="1"/>
</dbReference>
<dbReference type="EMBL" id="CABVJH010000005">
    <property type="protein sequence ID" value="VVQ33029.1"/>
    <property type="molecule type" value="Genomic_DNA"/>
</dbReference>
<reference evidence="3 4" key="1">
    <citation type="submission" date="2019-09" db="EMBL/GenBank/DDBJ databases">
        <authorList>
            <person name="Chandra G."/>
            <person name="Truman W A."/>
        </authorList>
    </citation>
    <scope>NUCLEOTIDE SEQUENCE [LARGE SCALE GENOMIC DNA]</scope>
    <source>
        <strain evidence="3">PS943</strain>
    </source>
</reference>
<evidence type="ECO:0000313" key="3">
    <source>
        <dbReference type="EMBL" id="VVQ33029.1"/>
    </source>
</evidence>
<keyword evidence="1" id="KW-0812">Transmembrane</keyword>
<dbReference type="AlphaFoldDB" id="A0A5E7WCD4"/>
<keyword evidence="1" id="KW-1133">Transmembrane helix</keyword>
<feature type="transmembrane region" description="Helical" evidence="1">
    <location>
        <begin position="21"/>
        <end position="40"/>
    </location>
</feature>
<name>A0A5E7WCD4_PSEFL</name>
<organism evidence="3 4">
    <name type="scientific">Pseudomonas fluorescens</name>
    <dbReference type="NCBI Taxonomy" id="294"/>
    <lineage>
        <taxon>Bacteria</taxon>
        <taxon>Pseudomonadati</taxon>
        <taxon>Pseudomonadota</taxon>
        <taxon>Gammaproteobacteria</taxon>
        <taxon>Pseudomonadales</taxon>
        <taxon>Pseudomonadaceae</taxon>
        <taxon>Pseudomonas</taxon>
    </lineage>
</organism>